<sequence length="120" mass="14013">MAFTIMEQTGDGGASMFYDPAFRLIVETHINILRNINSVRVEIPNELYWQYEGNFYGYLTEIGIEPELHWIYLRVNGMENPNQFAADVRNPLDKVYNNILIKPSNNEIGALQQFYTSRKF</sequence>
<proteinExistence type="predicted"/>
<organism evidence="1 2">
    <name type="scientific">Pseudomonas phage vB_PaeM_PS119XW</name>
    <dbReference type="NCBI Taxonomy" id="2601632"/>
    <lineage>
        <taxon>Viruses</taxon>
        <taxon>Duplodnaviria</taxon>
        <taxon>Heunggongvirae</taxon>
        <taxon>Uroviricota</taxon>
        <taxon>Caudoviricetes</taxon>
        <taxon>Chimalliviridae</taxon>
        <taxon>Pawinskivirus</taxon>
        <taxon>Pawinskivirus PS119XW</taxon>
    </lineage>
</organism>
<dbReference type="Proteomes" id="UP000322144">
    <property type="component" value="Segment"/>
</dbReference>
<dbReference type="KEGG" id="vg:77936818"/>
<evidence type="ECO:0000313" key="2">
    <source>
        <dbReference type="Proteomes" id="UP000322144"/>
    </source>
</evidence>
<protein>
    <submittedName>
        <fullName evidence="1">Uncharacterized protein</fullName>
    </submittedName>
</protein>
<dbReference type="EMBL" id="MN103543">
    <property type="protein sequence ID" value="QEM41797.1"/>
    <property type="molecule type" value="Genomic_DNA"/>
</dbReference>
<accession>A0A5C1K6T9</accession>
<reference evidence="1 2" key="1">
    <citation type="submission" date="2019-06" db="EMBL/GenBank/DDBJ databases">
        <title>A distant relative of Phikzvirus genus phages from a therapeutic phage collection.</title>
        <authorList>
            <person name="Hejnowicz M.S."/>
            <person name="Dabrowski K."/>
            <person name="Gawor J."/>
            <person name="Weber-Dabrowska B."/>
            <person name="Gromadka R."/>
            <person name="Lobocka M.B."/>
        </authorList>
    </citation>
    <scope>NUCLEOTIDE SEQUENCE [LARGE SCALE GENOMIC DNA]</scope>
</reference>
<keyword evidence="2" id="KW-1185">Reference proteome</keyword>
<evidence type="ECO:0000313" key="1">
    <source>
        <dbReference type="EMBL" id="QEM41797.1"/>
    </source>
</evidence>
<dbReference type="GeneID" id="77936818"/>
<name>A0A5C1K6T9_9CAUD</name>
<dbReference type="RefSeq" id="YP_010660808.1">
    <property type="nucleotide sequence ID" value="NC_070882.1"/>
</dbReference>